<gene>
    <name evidence="9" type="primary">coaD</name>
    <name evidence="11" type="ORF">B0I21_101588</name>
</gene>
<evidence type="ECO:0000313" key="11">
    <source>
        <dbReference type="EMBL" id="TDS17717.1"/>
    </source>
</evidence>
<dbReference type="InterPro" id="IPR014729">
    <property type="entry name" value="Rossmann-like_a/b/a_fold"/>
</dbReference>
<feature type="binding site" evidence="9">
    <location>
        <begin position="124"/>
        <end position="130"/>
    </location>
    <ligand>
        <name>ATP</name>
        <dbReference type="ChEBI" id="CHEBI:30616"/>
    </ligand>
</feature>
<evidence type="ECO:0000256" key="1">
    <source>
        <dbReference type="ARBA" id="ARBA00022490"/>
    </source>
</evidence>
<dbReference type="EMBL" id="SNZV01000001">
    <property type="protein sequence ID" value="TDS17717.1"/>
    <property type="molecule type" value="Genomic_DNA"/>
</dbReference>
<keyword evidence="7 9" id="KW-0173">Coenzyme A biosynthesis</keyword>
<feature type="site" description="Transition state stabilizer" evidence="9">
    <location>
        <position position="18"/>
    </location>
</feature>
<proteinExistence type="inferred from homology"/>
<comment type="caution">
    <text evidence="11">The sequence shown here is derived from an EMBL/GenBank/DDBJ whole genome shotgun (WGS) entry which is preliminary data.</text>
</comment>
<dbReference type="Pfam" id="PF01467">
    <property type="entry name" value="CTP_transf_like"/>
    <property type="match status" value="1"/>
</dbReference>
<dbReference type="UniPathway" id="UPA00241">
    <property type="reaction ID" value="UER00355"/>
</dbReference>
<feature type="domain" description="Cytidyltransferase-like" evidence="10">
    <location>
        <begin position="6"/>
        <end position="134"/>
    </location>
</feature>
<organism evidence="11 12">
    <name type="scientific">Sphingobacterium paludis</name>
    <dbReference type="NCBI Taxonomy" id="1476465"/>
    <lineage>
        <taxon>Bacteria</taxon>
        <taxon>Pseudomonadati</taxon>
        <taxon>Bacteroidota</taxon>
        <taxon>Sphingobacteriia</taxon>
        <taxon>Sphingobacteriales</taxon>
        <taxon>Sphingobacteriaceae</taxon>
        <taxon>Sphingobacterium</taxon>
    </lineage>
</organism>
<protein>
    <recommendedName>
        <fullName evidence="9">Phosphopantetheine adenylyltransferase</fullName>
        <ecNumber evidence="9">2.7.7.3</ecNumber>
    </recommendedName>
    <alternativeName>
        <fullName evidence="9">Dephospho-CoA pyrophosphorylase</fullName>
    </alternativeName>
    <alternativeName>
        <fullName evidence="9">Pantetheine-phosphate adenylyltransferase</fullName>
        <shortName evidence="9">PPAT</shortName>
    </alternativeName>
</protein>
<dbReference type="InterPro" id="IPR001980">
    <property type="entry name" value="PPAT"/>
</dbReference>
<dbReference type="PANTHER" id="PTHR21342">
    <property type="entry name" value="PHOSPHOPANTETHEINE ADENYLYLTRANSFERASE"/>
    <property type="match status" value="1"/>
</dbReference>
<dbReference type="EC" id="2.7.7.3" evidence="9"/>
<dbReference type="Gene3D" id="3.40.50.620">
    <property type="entry name" value="HUPs"/>
    <property type="match status" value="1"/>
</dbReference>
<feature type="binding site" evidence="9">
    <location>
        <begin position="10"/>
        <end position="11"/>
    </location>
    <ligand>
        <name>ATP</name>
        <dbReference type="ChEBI" id="CHEBI:30616"/>
    </ligand>
</feature>
<comment type="function">
    <text evidence="9">Reversibly transfers an adenylyl group from ATP to 4'-phosphopantetheine, yielding dephospho-CoA (dPCoA) and pyrophosphate.</text>
</comment>
<dbReference type="AlphaFoldDB" id="A0A4R7DA81"/>
<evidence type="ECO:0000256" key="2">
    <source>
        <dbReference type="ARBA" id="ARBA00022679"/>
    </source>
</evidence>
<comment type="similarity">
    <text evidence="9">Belongs to the bacterial CoaD family.</text>
</comment>
<evidence type="ECO:0000256" key="5">
    <source>
        <dbReference type="ARBA" id="ARBA00022840"/>
    </source>
</evidence>
<dbReference type="InterPro" id="IPR004821">
    <property type="entry name" value="Cyt_trans-like"/>
</dbReference>
<dbReference type="GO" id="GO:0005737">
    <property type="term" value="C:cytoplasm"/>
    <property type="evidence" value="ECO:0007669"/>
    <property type="project" value="UniProtKB-SubCell"/>
</dbReference>
<evidence type="ECO:0000256" key="7">
    <source>
        <dbReference type="ARBA" id="ARBA00022993"/>
    </source>
</evidence>
<name>A0A4R7DA81_9SPHI</name>
<feature type="binding site" evidence="9">
    <location>
        <begin position="89"/>
        <end position="91"/>
    </location>
    <ligand>
        <name>ATP</name>
        <dbReference type="ChEBI" id="CHEBI:30616"/>
    </ligand>
</feature>
<dbReference type="PRINTS" id="PR01020">
    <property type="entry name" value="LPSBIOSNTHSS"/>
</dbReference>
<keyword evidence="2 9" id="KW-0808">Transferase</keyword>
<dbReference type="HAMAP" id="MF_00151">
    <property type="entry name" value="PPAT_bact"/>
    <property type="match status" value="1"/>
</dbReference>
<accession>A0A4R7DA81</accession>
<dbReference type="RefSeq" id="WP_243835926.1">
    <property type="nucleotide sequence ID" value="NZ_SNZV01000001.1"/>
</dbReference>
<comment type="pathway">
    <text evidence="9">Cofactor biosynthesis; coenzyme A biosynthesis; CoA from (R)-pantothenate: step 4/5.</text>
</comment>
<dbReference type="GO" id="GO:0015937">
    <property type="term" value="P:coenzyme A biosynthetic process"/>
    <property type="evidence" value="ECO:0007669"/>
    <property type="project" value="UniProtKB-UniRule"/>
</dbReference>
<dbReference type="NCBIfam" id="TIGR00125">
    <property type="entry name" value="cyt_tran_rel"/>
    <property type="match status" value="1"/>
</dbReference>
<dbReference type="NCBIfam" id="TIGR01510">
    <property type="entry name" value="coaD_prev_kdtB"/>
    <property type="match status" value="1"/>
</dbReference>
<evidence type="ECO:0000256" key="6">
    <source>
        <dbReference type="ARBA" id="ARBA00022842"/>
    </source>
</evidence>
<dbReference type="GO" id="GO:0004595">
    <property type="term" value="F:pantetheine-phosphate adenylyltransferase activity"/>
    <property type="evidence" value="ECO:0007669"/>
    <property type="project" value="UniProtKB-UniRule"/>
</dbReference>
<comment type="subcellular location">
    <subcellularLocation>
        <location evidence="9">Cytoplasm</location>
    </subcellularLocation>
</comment>
<sequence length="158" mass="17753">MIKTAVFAGSFDPFTLAHYDLVNRSLSLFDKVIIGIGVNRAKQGLMTYEEREDVISEIFAANHRVEVQQFNGLTVQFCDRVQSTYLLRGLRNTNDFEFENAIAQNNLILAPHIETYFLMAKSGLAHISSTIVRDIFQHGGDISNLVPSEVLAFLNEKA</sequence>
<keyword evidence="5 9" id="KW-0067">ATP-binding</keyword>
<keyword evidence="3 9" id="KW-0548">Nucleotidyltransferase</keyword>
<comment type="cofactor">
    <cofactor evidence="9">
        <name>Mg(2+)</name>
        <dbReference type="ChEBI" id="CHEBI:18420"/>
    </cofactor>
</comment>
<evidence type="ECO:0000313" key="12">
    <source>
        <dbReference type="Proteomes" id="UP000294752"/>
    </source>
</evidence>
<keyword evidence="6 9" id="KW-0460">Magnesium</keyword>
<evidence type="ECO:0000256" key="4">
    <source>
        <dbReference type="ARBA" id="ARBA00022741"/>
    </source>
</evidence>
<reference evidence="11 12" key="1">
    <citation type="submission" date="2019-03" db="EMBL/GenBank/DDBJ databases">
        <title>Genomic Encyclopedia of Type Strains, Phase III (KMG-III): the genomes of soil and plant-associated and newly described type strains.</title>
        <authorList>
            <person name="Whitman W."/>
        </authorList>
    </citation>
    <scope>NUCLEOTIDE SEQUENCE [LARGE SCALE GENOMIC DNA]</scope>
    <source>
        <strain evidence="11 12">CGMCC 1.12801</strain>
    </source>
</reference>
<feature type="binding site" evidence="9">
    <location>
        <position position="88"/>
    </location>
    <ligand>
        <name>substrate</name>
    </ligand>
</feature>
<keyword evidence="4 9" id="KW-0547">Nucleotide-binding</keyword>
<dbReference type="GO" id="GO:0005524">
    <property type="term" value="F:ATP binding"/>
    <property type="evidence" value="ECO:0007669"/>
    <property type="project" value="UniProtKB-KW"/>
</dbReference>
<evidence type="ECO:0000256" key="8">
    <source>
        <dbReference type="ARBA" id="ARBA00029346"/>
    </source>
</evidence>
<comment type="subunit">
    <text evidence="9">Homohexamer.</text>
</comment>
<feature type="binding site" evidence="9">
    <location>
        <position position="18"/>
    </location>
    <ligand>
        <name>ATP</name>
        <dbReference type="ChEBI" id="CHEBI:30616"/>
    </ligand>
</feature>
<dbReference type="Proteomes" id="UP000294752">
    <property type="component" value="Unassembled WGS sequence"/>
</dbReference>
<feature type="binding site" evidence="9">
    <location>
        <position position="42"/>
    </location>
    <ligand>
        <name>substrate</name>
    </ligand>
</feature>
<feature type="binding site" evidence="9">
    <location>
        <position position="10"/>
    </location>
    <ligand>
        <name>substrate</name>
    </ligand>
</feature>
<evidence type="ECO:0000256" key="9">
    <source>
        <dbReference type="HAMAP-Rule" id="MF_00151"/>
    </source>
</evidence>
<dbReference type="PANTHER" id="PTHR21342:SF1">
    <property type="entry name" value="PHOSPHOPANTETHEINE ADENYLYLTRANSFERASE"/>
    <property type="match status" value="1"/>
</dbReference>
<keyword evidence="1 9" id="KW-0963">Cytoplasm</keyword>
<dbReference type="SUPFAM" id="SSF52374">
    <property type="entry name" value="Nucleotidylyl transferase"/>
    <property type="match status" value="1"/>
</dbReference>
<feature type="binding site" evidence="9">
    <location>
        <position position="74"/>
    </location>
    <ligand>
        <name>substrate</name>
    </ligand>
</feature>
<evidence type="ECO:0000256" key="3">
    <source>
        <dbReference type="ARBA" id="ARBA00022695"/>
    </source>
</evidence>
<evidence type="ECO:0000259" key="10">
    <source>
        <dbReference type="Pfam" id="PF01467"/>
    </source>
</evidence>
<keyword evidence="12" id="KW-1185">Reference proteome</keyword>
<feature type="binding site" evidence="9">
    <location>
        <position position="99"/>
    </location>
    <ligand>
        <name>ATP</name>
        <dbReference type="ChEBI" id="CHEBI:30616"/>
    </ligand>
</feature>
<comment type="catalytic activity">
    <reaction evidence="8 9">
        <text>(R)-4'-phosphopantetheine + ATP + H(+) = 3'-dephospho-CoA + diphosphate</text>
        <dbReference type="Rhea" id="RHEA:19801"/>
        <dbReference type="ChEBI" id="CHEBI:15378"/>
        <dbReference type="ChEBI" id="CHEBI:30616"/>
        <dbReference type="ChEBI" id="CHEBI:33019"/>
        <dbReference type="ChEBI" id="CHEBI:57328"/>
        <dbReference type="ChEBI" id="CHEBI:61723"/>
        <dbReference type="EC" id="2.7.7.3"/>
    </reaction>
</comment>